<dbReference type="EMBL" id="BOOK01000023">
    <property type="protein sequence ID" value="GII01374.1"/>
    <property type="molecule type" value="Genomic_DNA"/>
</dbReference>
<keyword evidence="2" id="KW-1185">Reference proteome</keyword>
<evidence type="ECO:0000313" key="1">
    <source>
        <dbReference type="EMBL" id="GII01374.1"/>
    </source>
</evidence>
<evidence type="ECO:0000313" key="2">
    <source>
        <dbReference type="Proteomes" id="UP000634476"/>
    </source>
</evidence>
<proteinExistence type="predicted"/>
<dbReference type="Proteomes" id="UP000634476">
    <property type="component" value="Unassembled WGS sequence"/>
</dbReference>
<accession>A0A8J3WT34</accession>
<comment type="caution">
    <text evidence="1">The sequence shown here is derived from an EMBL/GenBank/DDBJ whole genome shotgun (WGS) entry which is preliminary data.</text>
</comment>
<protein>
    <submittedName>
        <fullName evidence="1">Uncharacterized protein</fullName>
    </submittedName>
</protein>
<dbReference type="AlphaFoldDB" id="A0A8J3WT34"/>
<name>A0A8J3WT34_9ACTN</name>
<gene>
    <name evidence="1" type="ORF">Pta02_33820</name>
</gene>
<reference evidence="1" key="1">
    <citation type="submission" date="2021-01" db="EMBL/GenBank/DDBJ databases">
        <title>Whole genome shotgun sequence of Planobispora takensis NBRC 109077.</title>
        <authorList>
            <person name="Komaki H."/>
            <person name="Tamura T."/>
        </authorList>
    </citation>
    <scope>NUCLEOTIDE SEQUENCE</scope>
    <source>
        <strain evidence="1">NBRC 109077</strain>
    </source>
</reference>
<sequence length="50" mass="5353">MVTLWESPEAIRDFAGPDLTAAVVEPEARAVLIDYDTTVTHHTVVATADG</sequence>
<organism evidence="1 2">
    <name type="scientific">Planobispora takensis</name>
    <dbReference type="NCBI Taxonomy" id="1367882"/>
    <lineage>
        <taxon>Bacteria</taxon>
        <taxon>Bacillati</taxon>
        <taxon>Actinomycetota</taxon>
        <taxon>Actinomycetes</taxon>
        <taxon>Streptosporangiales</taxon>
        <taxon>Streptosporangiaceae</taxon>
        <taxon>Planobispora</taxon>
    </lineage>
</organism>